<dbReference type="PANTHER" id="PTHR31314">
    <property type="entry name" value="MYB FAMILY TRANSCRIPTION FACTOR PHL7-LIKE"/>
    <property type="match status" value="1"/>
</dbReference>
<organism evidence="5 6">
    <name type="scientific">Ceratodon purpureus</name>
    <name type="common">Fire moss</name>
    <name type="synonym">Dicranum purpureum</name>
    <dbReference type="NCBI Taxonomy" id="3225"/>
    <lineage>
        <taxon>Eukaryota</taxon>
        <taxon>Viridiplantae</taxon>
        <taxon>Streptophyta</taxon>
        <taxon>Embryophyta</taxon>
        <taxon>Bryophyta</taxon>
        <taxon>Bryophytina</taxon>
        <taxon>Bryopsida</taxon>
        <taxon>Dicranidae</taxon>
        <taxon>Pseudoditrichales</taxon>
        <taxon>Ditrichaceae</taxon>
        <taxon>Ceratodon</taxon>
    </lineage>
</organism>
<feature type="domain" description="HTH myb-type" evidence="4">
    <location>
        <begin position="38"/>
        <end position="98"/>
    </location>
</feature>
<dbReference type="GO" id="GO:0003677">
    <property type="term" value="F:DNA binding"/>
    <property type="evidence" value="ECO:0007669"/>
    <property type="project" value="InterPro"/>
</dbReference>
<evidence type="ECO:0000259" key="4">
    <source>
        <dbReference type="PROSITE" id="PS51294"/>
    </source>
</evidence>
<evidence type="ECO:0000256" key="2">
    <source>
        <dbReference type="ARBA" id="ARBA00023163"/>
    </source>
</evidence>
<name>A0A8T0H5C1_CERPU</name>
<protein>
    <recommendedName>
        <fullName evidence="4">HTH myb-type domain-containing protein</fullName>
    </recommendedName>
</protein>
<keyword evidence="3" id="KW-0539">Nucleus</keyword>
<accession>A0A8T0H5C1</accession>
<sequence>MGVLAANHSREKRRVLIPMSTAASIAELKRNYVRPYVRTSTHKLRWTKDLHQSFMDAVTLLGGKDKATPKQILALMKRDDVTIAHVKSHLQMYRQDKINAEGMPVNADDPVLFKPISKALSRISPEQQKDELSPGAPRDEVYMALQLLKEGKITEVQNFLIRRMPDYQRYATMAPEGDTKSEDVKPREFITEVVSPTERKRKAEDVQTHEFITEVVSHTEKKRKAEDNVELDLSLAPTSLSCPSIRSPRLRLPSPSTAEEATLSLGLFVDH</sequence>
<keyword evidence="1" id="KW-0805">Transcription regulation</keyword>
<comment type="caution">
    <text evidence="5">The sequence shown here is derived from an EMBL/GenBank/DDBJ whole genome shotgun (WGS) entry which is preliminary data.</text>
</comment>
<dbReference type="PROSITE" id="PS51294">
    <property type="entry name" value="HTH_MYB"/>
    <property type="match status" value="1"/>
</dbReference>
<dbReference type="InterPro" id="IPR006447">
    <property type="entry name" value="Myb_dom_plants"/>
</dbReference>
<dbReference type="InterPro" id="IPR046955">
    <property type="entry name" value="PHR1-like"/>
</dbReference>
<evidence type="ECO:0000313" key="5">
    <source>
        <dbReference type="EMBL" id="KAG0567146.1"/>
    </source>
</evidence>
<dbReference type="GO" id="GO:0003700">
    <property type="term" value="F:DNA-binding transcription factor activity"/>
    <property type="evidence" value="ECO:0007669"/>
    <property type="project" value="InterPro"/>
</dbReference>
<dbReference type="SUPFAM" id="SSF46689">
    <property type="entry name" value="Homeodomain-like"/>
    <property type="match status" value="1"/>
</dbReference>
<dbReference type="Gene3D" id="1.10.10.60">
    <property type="entry name" value="Homeodomain-like"/>
    <property type="match status" value="1"/>
</dbReference>
<dbReference type="AlphaFoldDB" id="A0A8T0H5C1"/>
<proteinExistence type="predicted"/>
<dbReference type="InterPro" id="IPR001005">
    <property type="entry name" value="SANT/Myb"/>
</dbReference>
<dbReference type="Proteomes" id="UP000822688">
    <property type="component" value="Chromosome 7"/>
</dbReference>
<keyword evidence="6" id="KW-1185">Reference proteome</keyword>
<dbReference type="EMBL" id="CM026428">
    <property type="protein sequence ID" value="KAG0567146.1"/>
    <property type="molecule type" value="Genomic_DNA"/>
</dbReference>
<reference evidence="5" key="1">
    <citation type="submission" date="2020-06" db="EMBL/GenBank/DDBJ databases">
        <title>WGS assembly of Ceratodon purpureus strain R40.</title>
        <authorList>
            <person name="Carey S.B."/>
            <person name="Jenkins J."/>
            <person name="Shu S."/>
            <person name="Lovell J.T."/>
            <person name="Sreedasyam A."/>
            <person name="Maumus F."/>
            <person name="Tiley G.P."/>
            <person name="Fernandez-Pozo N."/>
            <person name="Barry K."/>
            <person name="Chen C."/>
            <person name="Wang M."/>
            <person name="Lipzen A."/>
            <person name="Daum C."/>
            <person name="Saski C.A."/>
            <person name="Payton A.C."/>
            <person name="Mcbreen J.C."/>
            <person name="Conrad R.E."/>
            <person name="Kollar L.M."/>
            <person name="Olsson S."/>
            <person name="Huttunen S."/>
            <person name="Landis J.B."/>
            <person name="Wickett N.J."/>
            <person name="Johnson M.G."/>
            <person name="Rensing S.A."/>
            <person name="Grimwood J."/>
            <person name="Schmutz J."/>
            <person name="Mcdaniel S.F."/>
        </authorList>
    </citation>
    <scope>NUCLEOTIDE SEQUENCE</scope>
    <source>
        <strain evidence="5">R40</strain>
    </source>
</reference>
<dbReference type="Pfam" id="PF00249">
    <property type="entry name" value="Myb_DNA-binding"/>
    <property type="match status" value="1"/>
</dbReference>
<evidence type="ECO:0000256" key="1">
    <source>
        <dbReference type="ARBA" id="ARBA00023015"/>
    </source>
</evidence>
<dbReference type="InterPro" id="IPR017930">
    <property type="entry name" value="Myb_dom"/>
</dbReference>
<evidence type="ECO:0000313" key="6">
    <source>
        <dbReference type="Proteomes" id="UP000822688"/>
    </source>
</evidence>
<gene>
    <name evidence="5" type="ORF">KC19_7G114400</name>
</gene>
<evidence type="ECO:0000256" key="3">
    <source>
        <dbReference type="ARBA" id="ARBA00023242"/>
    </source>
</evidence>
<dbReference type="NCBIfam" id="TIGR01557">
    <property type="entry name" value="myb_SHAQKYF"/>
    <property type="match status" value="1"/>
</dbReference>
<keyword evidence="2" id="KW-0804">Transcription</keyword>
<dbReference type="InterPro" id="IPR009057">
    <property type="entry name" value="Homeodomain-like_sf"/>
</dbReference>
<dbReference type="PANTHER" id="PTHR31314:SF164">
    <property type="entry name" value="HTH MYB-TYPE DOMAIN-CONTAINING PROTEIN"/>
    <property type="match status" value="1"/>
</dbReference>